<evidence type="ECO:0000313" key="1">
    <source>
        <dbReference type="EMBL" id="SPQ23931.1"/>
    </source>
</evidence>
<organism evidence="1 2">
    <name type="scientific">Thermothielavioides terrestris</name>
    <dbReference type="NCBI Taxonomy" id="2587410"/>
    <lineage>
        <taxon>Eukaryota</taxon>
        <taxon>Fungi</taxon>
        <taxon>Dikarya</taxon>
        <taxon>Ascomycota</taxon>
        <taxon>Pezizomycotina</taxon>
        <taxon>Sordariomycetes</taxon>
        <taxon>Sordariomycetidae</taxon>
        <taxon>Sordariales</taxon>
        <taxon>Chaetomiaceae</taxon>
        <taxon>Thermothielavioides</taxon>
    </lineage>
</organism>
<dbReference type="EMBL" id="OUUZ01000011">
    <property type="protein sequence ID" value="SPQ23931.1"/>
    <property type="molecule type" value="Genomic_DNA"/>
</dbReference>
<protein>
    <submittedName>
        <fullName evidence="1">6f29eba7-2e42-4ddc-a3df-0456b3be11e5</fullName>
    </submittedName>
</protein>
<name>A0A3S4D6D9_9PEZI</name>
<gene>
    <name evidence="1" type="ORF">TT172_LOCUS6350</name>
</gene>
<evidence type="ECO:0000313" key="2">
    <source>
        <dbReference type="Proteomes" id="UP000289323"/>
    </source>
</evidence>
<proteinExistence type="predicted"/>
<reference evidence="1 2" key="1">
    <citation type="submission" date="2018-04" db="EMBL/GenBank/DDBJ databases">
        <authorList>
            <person name="Huttner S."/>
            <person name="Dainat J."/>
        </authorList>
    </citation>
    <scope>NUCLEOTIDE SEQUENCE [LARGE SCALE GENOMIC DNA]</scope>
</reference>
<feature type="non-terminal residue" evidence="1">
    <location>
        <position position="1"/>
    </location>
</feature>
<accession>A0A3S4D6D9</accession>
<sequence>QLDPGVCDEAKSRFQDALARELCGPHIQPKPLVGWTDGRPYGRRPCQLSAMFRTSAAAIMRIERIDDMPTGDCHGHVVRRCLADKDQRKRIEKADCVCQRPPQARLEAERPQEPHTVCRRGFFRANRVNSRPMFELLKILQHPDRFTGCAPFLATLSHRAAKKDSLPTADGLRDRDQWWTAIWLTGAERMGIGVWPKAGSCRATTPPMCPRRIG</sequence>
<dbReference type="Proteomes" id="UP000289323">
    <property type="component" value="Unassembled WGS sequence"/>
</dbReference>
<dbReference type="AlphaFoldDB" id="A0A3S4D6D9"/>